<comment type="caution">
    <text evidence="2">The sequence shown here is derived from an EMBL/GenBank/DDBJ whole genome shotgun (WGS) entry which is preliminary data.</text>
</comment>
<feature type="region of interest" description="Disordered" evidence="1">
    <location>
        <begin position="43"/>
        <end position="75"/>
    </location>
</feature>
<proteinExistence type="predicted"/>
<protein>
    <submittedName>
        <fullName evidence="2">Uncharacterized protein</fullName>
    </submittedName>
</protein>
<feature type="compositionally biased region" description="Low complexity" evidence="1">
    <location>
        <begin position="8"/>
        <end position="20"/>
    </location>
</feature>
<dbReference type="EMBL" id="JACKXD010000003">
    <property type="protein sequence ID" value="MBB6646638.1"/>
    <property type="molecule type" value="Genomic_DNA"/>
</dbReference>
<evidence type="ECO:0000313" key="3">
    <source>
        <dbReference type="Proteomes" id="UP000546257"/>
    </source>
</evidence>
<organism evidence="2 3">
    <name type="scientific">Halobellus ruber</name>
    <dbReference type="NCBI Taxonomy" id="2761102"/>
    <lineage>
        <taxon>Archaea</taxon>
        <taxon>Methanobacteriati</taxon>
        <taxon>Methanobacteriota</taxon>
        <taxon>Stenosarchaea group</taxon>
        <taxon>Halobacteria</taxon>
        <taxon>Halobacteriales</taxon>
        <taxon>Haloferacaceae</taxon>
        <taxon>Halobellus</taxon>
    </lineage>
</organism>
<dbReference type="Gene3D" id="2.60.120.200">
    <property type="match status" value="1"/>
</dbReference>
<dbReference type="AlphaFoldDB" id="A0A7J9SIS8"/>
<evidence type="ECO:0000256" key="1">
    <source>
        <dbReference type="SAM" id="MobiDB-lite"/>
    </source>
</evidence>
<feature type="region of interest" description="Disordered" evidence="1">
    <location>
        <begin position="1"/>
        <end position="20"/>
    </location>
</feature>
<gene>
    <name evidence="2" type="ORF">H5V44_10130</name>
</gene>
<evidence type="ECO:0000313" key="2">
    <source>
        <dbReference type="EMBL" id="MBB6646638.1"/>
    </source>
</evidence>
<keyword evidence="3" id="KW-1185">Reference proteome</keyword>
<dbReference type="Proteomes" id="UP000546257">
    <property type="component" value="Unassembled WGS sequence"/>
</dbReference>
<accession>A0A7J9SIS8</accession>
<name>A0A7J9SIS8_9EURY</name>
<sequence>MNRPKCITTRGTTTGGTPATVDTGAFTSLSADRSVGARVAAIPVTPSNGPDGECATTAGDGIITPNDTGTDEGGDGLDTATVCEFDDIRCYNRPLSDDEVTKLFNIRQG</sequence>
<reference evidence="2 3" key="1">
    <citation type="submission" date="2020-08" db="EMBL/GenBank/DDBJ databases">
        <authorList>
            <person name="Seo M.-J."/>
        </authorList>
    </citation>
    <scope>NUCLEOTIDE SEQUENCE [LARGE SCALE GENOMIC DNA]</scope>
    <source>
        <strain evidence="2 3">MBLA0160</strain>
    </source>
</reference>